<keyword evidence="3" id="KW-1185">Reference proteome</keyword>
<evidence type="ECO:0000313" key="3">
    <source>
        <dbReference type="Proteomes" id="UP000078200"/>
    </source>
</evidence>
<dbReference type="AlphaFoldDB" id="A0A1A9VES4"/>
<evidence type="ECO:0000256" key="1">
    <source>
        <dbReference type="SAM" id="Phobius"/>
    </source>
</evidence>
<accession>A0A1A9VES4</accession>
<dbReference type="VEuPathDB" id="VectorBase:GAUT034999"/>
<keyword evidence="1" id="KW-0472">Membrane</keyword>
<keyword evidence="1" id="KW-1133">Transmembrane helix</keyword>
<evidence type="ECO:0000313" key="2">
    <source>
        <dbReference type="EnsemblMetazoa" id="GAUT034999-PA"/>
    </source>
</evidence>
<name>A0A1A9VES4_GLOAU</name>
<keyword evidence="1" id="KW-0812">Transmembrane</keyword>
<reference evidence="2" key="1">
    <citation type="submission" date="2020-05" db="UniProtKB">
        <authorList>
            <consortium name="EnsemblMetazoa"/>
        </authorList>
    </citation>
    <scope>IDENTIFICATION</scope>
    <source>
        <strain evidence="2">TTRI</strain>
    </source>
</reference>
<proteinExistence type="predicted"/>
<sequence>MKMVSFEVLKPPKLFYVTFILIFTQLWVNVLCGEKLDEKRFYTNRIVDGASKHRSRDSYHPLEVHSSALKEQNYSQGYQEICLVSVFQLLKGERGLGRHKAKQLSLEGVEQHLIQADKQTKVFLNLGRGRKYFVRKIESLSDSTLKKRTFKELNWGRFNIYSRVCGPENSIT</sequence>
<feature type="transmembrane region" description="Helical" evidence="1">
    <location>
        <begin position="14"/>
        <end position="32"/>
    </location>
</feature>
<protein>
    <submittedName>
        <fullName evidence="2">Uncharacterized protein</fullName>
    </submittedName>
</protein>
<organism evidence="2 3">
    <name type="scientific">Glossina austeni</name>
    <name type="common">Savannah tsetse fly</name>
    <dbReference type="NCBI Taxonomy" id="7395"/>
    <lineage>
        <taxon>Eukaryota</taxon>
        <taxon>Metazoa</taxon>
        <taxon>Ecdysozoa</taxon>
        <taxon>Arthropoda</taxon>
        <taxon>Hexapoda</taxon>
        <taxon>Insecta</taxon>
        <taxon>Pterygota</taxon>
        <taxon>Neoptera</taxon>
        <taxon>Endopterygota</taxon>
        <taxon>Diptera</taxon>
        <taxon>Brachycera</taxon>
        <taxon>Muscomorpha</taxon>
        <taxon>Hippoboscoidea</taxon>
        <taxon>Glossinidae</taxon>
        <taxon>Glossina</taxon>
    </lineage>
</organism>
<dbReference type="Proteomes" id="UP000078200">
    <property type="component" value="Unassembled WGS sequence"/>
</dbReference>
<dbReference type="EnsemblMetazoa" id="GAUT034999-RA">
    <property type="protein sequence ID" value="GAUT034999-PA"/>
    <property type="gene ID" value="GAUT034999"/>
</dbReference>